<accession>A0A8S9IWU7</accession>
<organism evidence="1">
    <name type="scientific">Brassica cretica</name>
    <name type="common">Mustard</name>
    <dbReference type="NCBI Taxonomy" id="69181"/>
    <lineage>
        <taxon>Eukaryota</taxon>
        <taxon>Viridiplantae</taxon>
        <taxon>Streptophyta</taxon>
        <taxon>Embryophyta</taxon>
        <taxon>Tracheophyta</taxon>
        <taxon>Spermatophyta</taxon>
        <taxon>Magnoliopsida</taxon>
        <taxon>eudicotyledons</taxon>
        <taxon>Gunneridae</taxon>
        <taxon>Pentapetalae</taxon>
        <taxon>rosids</taxon>
        <taxon>malvids</taxon>
        <taxon>Brassicales</taxon>
        <taxon>Brassicaceae</taxon>
        <taxon>Brassiceae</taxon>
        <taxon>Brassica</taxon>
    </lineage>
</organism>
<sequence>MRPVSIDGEVVASIDAGLLLLFDGIRSVSIYAASAGPLSTSYLNRNPLKEASTY</sequence>
<evidence type="ECO:0000313" key="1">
    <source>
        <dbReference type="EMBL" id="KAF2574185.1"/>
    </source>
</evidence>
<proteinExistence type="predicted"/>
<dbReference type="EMBL" id="QGKY02001015">
    <property type="protein sequence ID" value="KAF2574185.1"/>
    <property type="molecule type" value="Genomic_DNA"/>
</dbReference>
<gene>
    <name evidence="1" type="ORF">F2Q70_00004350</name>
</gene>
<dbReference type="AlphaFoldDB" id="A0A8S9IWU7"/>
<name>A0A8S9IWU7_BRACR</name>
<reference evidence="1" key="1">
    <citation type="submission" date="2019-12" db="EMBL/GenBank/DDBJ databases">
        <title>Genome sequencing and annotation of Brassica cretica.</title>
        <authorList>
            <person name="Studholme D.J."/>
            <person name="Sarris P.F."/>
        </authorList>
    </citation>
    <scope>NUCLEOTIDE SEQUENCE</scope>
    <source>
        <strain evidence="1">PFS-102/07</strain>
        <tissue evidence="1">Leaf</tissue>
    </source>
</reference>
<protein>
    <submittedName>
        <fullName evidence="1">Uncharacterized protein</fullName>
    </submittedName>
</protein>
<comment type="caution">
    <text evidence="1">The sequence shown here is derived from an EMBL/GenBank/DDBJ whole genome shotgun (WGS) entry which is preliminary data.</text>
</comment>